<dbReference type="Pfam" id="PF10502">
    <property type="entry name" value="Peptidase_S26"/>
    <property type="match status" value="1"/>
</dbReference>
<gene>
    <name evidence="10" type="ordered locus">Acel_1556</name>
</gene>
<dbReference type="AlphaFoldDB" id="A0LV68"/>
<protein>
    <recommendedName>
        <fullName evidence="4 7">Signal peptidase I</fullName>
        <ecNumber evidence="4 7">3.4.21.89</ecNumber>
    </recommendedName>
</protein>
<feature type="active site" evidence="6">
    <location>
        <position position="70"/>
    </location>
</feature>
<dbReference type="GO" id="GO:0006465">
    <property type="term" value="P:signal peptide processing"/>
    <property type="evidence" value="ECO:0007669"/>
    <property type="project" value="InterPro"/>
</dbReference>
<keyword evidence="7" id="KW-0812">Transmembrane</keyword>
<dbReference type="SUPFAM" id="SSF51306">
    <property type="entry name" value="LexA/Signal peptidase"/>
    <property type="match status" value="1"/>
</dbReference>
<evidence type="ECO:0000313" key="10">
    <source>
        <dbReference type="EMBL" id="ABK53328.1"/>
    </source>
</evidence>
<dbReference type="Gene3D" id="2.10.109.10">
    <property type="entry name" value="Umud Fragment, subunit A"/>
    <property type="match status" value="1"/>
</dbReference>
<dbReference type="GO" id="GO:0005886">
    <property type="term" value="C:plasma membrane"/>
    <property type="evidence" value="ECO:0007669"/>
    <property type="project" value="UniProtKB-SubCell"/>
</dbReference>
<evidence type="ECO:0000256" key="4">
    <source>
        <dbReference type="ARBA" id="ARBA00013208"/>
    </source>
</evidence>
<dbReference type="InterPro" id="IPR019533">
    <property type="entry name" value="Peptidase_S26"/>
</dbReference>
<keyword evidence="7" id="KW-0645">Protease</keyword>
<reference evidence="10 11" key="1">
    <citation type="journal article" date="2009" name="Genome Res.">
        <title>Complete genome of the cellulolytic thermophile Acidothermus cellulolyticus 11B provides insights into its ecophysiological and evolutionary adaptations.</title>
        <authorList>
            <person name="Barabote R.D."/>
            <person name="Xie G."/>
            <person name="Leu D.H."/>
            <person name="Normand P."/>
            <person name="Necsulea A."/>
            <person name="Daubin V."/>
            <person name="Medigue C."/>
            <person name="Adney W.S."/>
            <person name="Xu X.C."/>
            <person name="Lapidus A."/>
            <person name="Parales R.E."/>
            <person name="Detter C."/>
            <person name="Pujic P."/>
            <person name="Bruce D."/>
            <person name="Lavire C."/>
            <person name="Challacombe J.F."/>
            <person name="Brettin T.S."/>
            <person name="Berry A.M."/>
        </authorList>
    </citation>
    <scope>NUCLEOTIDE SEQUENCE [LARGE SCALE GENOMIC DNA]</scope>
    <source>
        <strain evidence="11">ATCC 43068 / DSM 8971 / 11B</strain>
    </source>
</reference>
<comment type="similarity">
    <text evidence="3 7">Belongs to the peptidase S26 family.</text>
</comment>
<feature type="region of interest" description="Disordered" evidence="8">
    <location>
        <begin position="1"/>
        <end position="28"/>
    </location>
</feature>
<dbReference type="FunCoup" id="A0LV68">
    <property type="interactions" value="124"/>
</dbReference>
<dbReference type="PROSITE" id="PS00761">
    <property type="entry name" value="SPASE_I_3"/>
    <property type="match status" value="1"/>
</dbReference>
<keyword evidence="7" id="KW-0472">Membrane</keyword>
<dbReference type="EC" id="3.4.21.89" evidence="4 7"/>
<feature type="region of interest" description="Disordered" evidence="8">
    <location>
        <begin position="210"/>
        <end position="230"/>
    </location>
</feature>
<evidence type="ECO:0000256" key="8">
    <source>
        <dbReference type="SAM" id="MobiDB-lite"/>
    </source>
</evidence>
<evidence type="ECO:0000256" key="7">
    <source>
        <dbReference type="RuleBase" id="RU362042"/>
    </source>
</evidence>
<evidence type="ECO:0000256" key="3">
    <source>
        <dbReference type="ARBA" id="ARBA00009370"/>
    </source>
</evidence>
<dbReference type="InParanoid" id="A0LV68"/>
<name>A0LV68_ACIC1</name>
<dbReference type="InterPro" id="IPR000223">
    <property type="entry name" value="Pept_S26A_signal_pept_1"/>
</dbReference>
<evidence type="ECO:0000256" key="1">
    <source>
        <dbReference type="ARBA" id="ARBA00000677"/>
    </source>
</evidence>
<feature type="active site" evidence="6">
    <location>
        <position position="143"/>
    </location>
</feature>
<accession>A0LV68</accession>
<dbReference type="Proteomes" id="UP000008221">
    <property type="component" value="Chromosome"/>
</dbReference>
<dbReference type="STRING" id="351607.Acel_1556"/>
<organism evidence="10 11">
    <name type="scientific">Acidothermus cellulolyticus (strain ATCC 43068 / DSM 8971 / 11B)</name>
    <dbReference type="NCBI Taxonomy" id="351607"/>
    <lineage>
        <taxon>Bacteria</taxon>
        <taxon>Bacillati</taxon>
        <taxon>Actinomycetota</taxon>
        <taxon>Actinomycetes</taxon>
        <taxon>Acidothermales</taxon>
        <taxon>Acidothermaceae</taxon>
        <taxon>Acidothermus</taxon>
    </lineage>
</organism>
<dbReference type="eggNOG" id="COG0681">
    <property type="taxonomic scope" value="Bacteria"/>
</dbReference>
<dbReference type="InterPro" id="IPR019758">
    <property type="entry name" value="Pept_S26A_signal_pept_1_CS"/>
</dbReference>
<dbReference type="NCBIfam" id="TIGR02227">
    <property type="entry name" value="sigpep_I_bact"/>
    <property type="match status" value="1"/>
</dbReference>
<evidence type="ECO:0000259" key="9">
    <source>
        <dbReference type="Pfam" id="PF10502"/>
    </source>
</evidence>
<feature type="domain" description="Peptidase S26" evidence="9">
    <location>
        <begin position="40"/>
        <end position="244"/>
    </location>
</feature>
<dbReference type="EMBL" id="CP000481">
    <property type="protein sequence ID" value="ABK53328.1"/>
    <property type="molecule type" value="Genomic_DNA"/>
</dbReference>
<dbReference type="InterPro" id="IPR036286">
    <property type="entry name" value="LexA/Signal_pep-like_sf"/>
</dbReference>
<evidence type="ECO:0000256" key="5">
    <source>
        <dbReference type="ARBA" id="ARBA00022801"/>
    </source>
</evidence>
<keyword evidence="5 7" id="KW-0378">Hydrolase</keyword>
<dbReference type="PANTHER" id="PTHR43390:SF1">
    <property type="entry name" value="CHLOROPLAST PROCESSING PEPTIDASE"/>
    <property type="match status" value="1"/>
</dbReference>
<dbReference type="GO" id="GO:0004252">
    <property type="term" value="F:serine-type endopeptidase activity"/>
    <property type="evidence" value="ECO:0007669"/>
    <property type="project" value="InterPro"/>
</dbReference>
<proteinExistence type="inferred from homology"/>
<comment type="subcellular location">
    <subcellularLocation>
        <location evidence="2">Cell membrane</location>
        <topology evidence="2">Single-pass type II membrane protein</topology>
    </subcellularLocation>
    <subcellularLocation>
        <location evidence="7">Membrane</location>
        <topology evidence="7">Single-pass type II membrane protein</topology>
    </subcellularLocation>
</comment>
<dbReference type="PRINTS" id="PR00727">
    <property type="entry name" value="LEADERPTASE"/>
</dbReference>
<evidence type="ECO:0000256" key="2">
    <source>
        <dbReference type="ARBA" id="ARBA00004401"/>
    </source>
</evidence>
<dbReference type="GO" id="GO:0009003">
    <property type="term" value="F:signal peptidase activity"/>
    <property type="evidence" value="ECO:0007669"/>
    <property type="project" value="UniProtKB-EC"/>
</dbReference>
<feature type="transmembrane region" description="Helical" evidence="7">
    <location>
        <begin position="36"/>
        <end position="61"/>
    </location>
</feature>
<sequence length="311" mass="33561">MSSSQPPASGGGRLTGFSQRPASDRRRRRAAKKNRLPWWAETGLLFVVALVIAVVVHTFFFQAFYIPSGSMENTLHVGDRVIVNLLSYKVGHVQRGQIIVFNGEDSWTPEVSTATPSNPVARVIRDIGGFLGFAPPGERDFIKRVIGVPGDHIQCCDAVGHLLVNGVPLQENYLSSGEPAQPATTQVNLSGPGSRFDIVVPPGRVWVEGDHRDNSADSRAHRGDPGGGTIPESKIIGRAFVVVWPPSHWRLLSIPPGYHAIPNAAAVAAGEVRPMPSALPLAIGVLAVTPVGVLRLRRRCAHPRVHRRGSR</sequence>
<dbReference type="HOGENOM" id="CLU_028723_0_0_11"/>
<evidence type="ECO:0000256" key="6">
    <source>
        <dbReference type="PIRSR" id="PIRSR600223-1"/>
    </source>
</evidence>
<feature type="compositionally biased region" description="Basic and acidic residues" evidence="8">
    <location>
        <begin position="210"/>
        <end position="224"/>
    </location>
</feature>
<dbReference type="PANTHER" id="PTHR43390">
    <property type="entry name" value="SIGNAL PEPTIDASE I"/>
    <property type="match status" value="1"/>
</dbReference>
<dbReference type="KEGG" id="ace:Acel_1556"/>
<dbReference type="CDD" id="cd06530">
    <property type="entry name" value="S26_SPase_I"/>
    <property type="match status" value="1"/>
</dbReference>
<comment type="catalytic activity">
    <reaction evidence="1 7">
        <text>Cleavage of hydrophobic, N-terminal signal or leader sequences from secreted and periplasmic proteins.</text>
        <dbReference type="EC" id="3.4.21.89"/>
    </reaction>
</comment>
<evidence type="ECO:0000313" key="11">
    <source>
        <dbReference type="Proteomes" id="UP000008221"/>
    </source>
</evidence>
<keyword evidence="7" id="KW-1133">Transmembrane helix</keyword>
<dbReference type="MEROPS" id="S26.025"/>
<keyword evidence="11" id="KW-1185">Reference proteome</keyword>